<dbReference type="AlphaFoldDB" id="A0AA37JTV7"/>
<dbReference type="Pfam" id="PF03050">
    <property type="entry name" value="DDE_Tnp_IS66"/>
    <property type="match status" value="1"/>
</dbReference>
<feature type="region of interest" description="Disordered" evidence="1">
    <location>
        <begin position="54"/>
        <end position="79"/>
    </location>
</feature>
<organism evidence="3 4">
    <name type="scientific">Bacteroides uniformis</name>
    <dbReference type="NCBI Taxonomy" id="820"/>
    <lineage>
        <taxon>Bacteria</taxon>
        <taxon>Pseudomonadati</taxon>
        <taxon>Bacteroidota</taxon>
        <taxon>Bacteroidia</taxon>
        <taxon>Bacteroidales</taxon>
        <taxon>Bacteroidaceae</taxon>
        <taxon>Bacteroides</taxon>
    </lineage>
</organism>
<evidence type="ECO:0000313" key="4">
    <source>
        <dbReference type="Proteomes" id="UP001055048"/>
    </source>
</evidence>
<dbReference type="RefSeq" id="WP_262917508.1">
    <property type="nucleotide sequence ID" value="NZ_BQNL01000001.1"/>
</dbReference>
<evidence type="ECO:0000313" key="3">
    <source>
        <dbReference type="EMBL" id="GKH14322.1"/>
    </source>
</evidence>
<gene>
    <name evidence="3" type="ORF">CE91St12_25320</name>
</gene>
<accession>A0AA37JTV7</accession>
<dbReference type="InterPro" id="IPR004291">
    <property type="entry name" value="Transposase_IS66_central"/>
</dbReference>
<proteinExistence type="predicted"/>
<sequence length="299" mass="34138">MMSYAINVPVWRLRLANSEQEKSDLREALKALQQTRADDLFELERQKRQLYGRSSGKVKSLKKLQERSVKEDKDDFDGFNPPGLPPHEGHALLDTMRSSDALVGQAAKSKPHRSDYGKNATQIESIVMHYCNRDQVPADARPIDVRHWILYKMDWNVCKHVFEIPRLIDSEGAISNYYASFEGDEALHPFENVLPGHHVGMDMIAQIMVDKYQYSLSSERGVARFSDAGAKFSSSTVLSWIQKHTDLLGKQETPLRNLLLSKDSFCSVMGLLNWSESKTRKRERWNTRSSISGAARIRP</sequence>
<comment type="caution">
    <text evidence="3">The sequence shown here is derived from an EMBL/GenBank/DDBJ whole genome shotgun (WGS) entry which is preliminary data.</text>
</comment>
<feature type="domain" description="Transposase IS66 central" evidence="2">
    <location>
        <begin position="199"/>
        <end position="262"/>
    </location>
</feature>
<reference evidence="3" key="1">
    <citation type="submission" date="2022-01" db="EMBL/GenBank/DDBJ databases">
        <title>Novel bile acid biosynthetic pathways are enriched in the microbiome of centenarians.</title>
        <authorList>
            <person name="Sato Y."/>
            <person name="Atarashi K."/>
            <person name="Plichta R.D."/>
            <person name="Arai Y."/>
            <person name="Sasajima S."/>
            <person name="Kearney M.S."/>
            <person name="Suda W."/>
            <person name="Takeshita K."/>
            <person name="Sasaki T."/>
            <person name="Okamoto S."/>
            <person name="Skelly N.A."/>
            <person name="Okamura Y."/>
            <person name="Vlamakis H."/>
            <person name="Li Y."/>
            <person name="Tanoue T."/>
            <person name="Takei H."/>
            <person name="Nittono H."/>
            <person name="Narushima S."/>
            <person name="Irie J."/>
            <person name="Itoh H."/>
            <person name="Moriya K."/>
            <person name="Sugiura Y."/>
            <person name="Suematsu M."/>
            <person name="Moritoki N."/>
            <person name="Shibata S."/>
            <person name="Littman R.D."/>
            <person name="Fischbach A.M."/>
            <person name="Uwamino Y."/>
            <person name="Inoue T."/>
            <person name="Honda A."/>
            <person name="Hattori M."/>
            <person name="Murai T."/>
            <person name="Xavier J.R."/>
            <person name="Hirose N."/>
            <person name="Honda K."/>
        </authorList>
    </citation>
    <scope>NUCLEOTIDE SEQUENCE</scope>
    <source>
        <strain evidence="3">CE91-St12</strain>
    </source>
</reference>
<name>A0AA37JTV7_BACUN</name>
<evidence type="ECO:0000256" key="1">
    <source>
        <dbReference type="SAM" id="MobiDB-lite"/>
    </source>
</evidence>
<evidence type="ECO:0000259" key="2">
    <source>
        <dbReference type="Pfam" id="PF03050"/>
    </source>
</evidence>
<dbReference type="EMBL" id="BQNL01000001">
    <property type="protein sequence ID" value="GKH14322.1"/>
    <property type="molecule type" value="Genomic_DNA"/>
</dbReference>
<dbReference type="Proteomes" id="UP001055048">
    <property type="component" value="Unassembled WGS sequence"/>
</dbReference>
<protein>
    <recommendedName>
        <fullName evidence="2">Transposase IS66 central domain-containing protein</fullName>
    </recommendedName>
</protein>
<feature type="compositionally biased region" description="Basic and acidic residues" evidence="1">
    <location>
        <begin position="63"/>
        <end position="73"/>
    </location>
</feature>